<evidence type="ECO:0000256" key="2">
    <source>
        <dbReference type="ARBA" id="ARBA00009858"/>
    </source>
</evidence>
<evidence type="ECO:0000256" key="3">
    <source>
        <dbReference type="ARBA" id="ARBA00023128"/>
    </source>
</evidence>
<comment type="similarity">
    <text evidence="2">Belongs to the CMC4 family.</text>
</comment>
<feature type="region of interest" description="Disordered" evidence="5">
    <location>
        <begin position="79"/>
        <end position="99"/>
    </location>
</feature>
<proteinExistence type="inferred from homology"/>
<comment type="caution">
    <text evidence="6">The sequence shown here is derived from an EMBL/GenBank/DDBJ whole genome shotgun (WGS) entry which is preliminary data.</text>
</comment>
<dbReference type="Pfam" id="PF08991">
    <property type="entry name" value="CMC4"/>
    <property type="match status" value="1"/>
</dbReference>
<comment type="subcellular location">
    <subcellularLocation>
        <location evidence="1">Mitochondrion</location>
    </subcellularLocation>
</comment>
<keyword evidence="4" id="KW-1015">Disulfide bond</keyword>
<dbReference type="Proteomes" id="UP000265515">
    <property type="component" value="Unassembled WGS sequence"/>
</dbReference>
<dbReference type="OrthoDB" id="13601at2759"/>
<dbReference type="EMBL" id="BFEA01000599">
    <property type="protein sequence ID" value="GBG87184.1"/>
    <property type="molecule type" value="Genomic_DNA"/>
</dbReference>
<dbReference type="GO" id="GO:0005739">
    <property type="term" value="C:mitochondrion"/>
    <property type="evidence" value="ECO:0007669"/>
    <property type="project" value="UniProtKB-SubCell"/>
</dbReference>
<protein>
    <submittedName>
        <fullName evidence="6">Uncharacterized protein</fullName>
    </submittedName>
</protein>
<sequence>MGFFGKKEKEKEEEPCHRHACVIQRCLVKNDFVPDKCARPIIALRSCCEEHSYKSTHCASLSGLIDIINKKNKSIINKTAAGTTTTQKASAETKQQQQK</sequence>
<dbReference type="InterPro" id="IPR027179">
    <property type="entry name" value="CMC4"/>
</dbReference>
<dbReference type="Gramene" id="GBG87184">
    <property type="protein sequence ID" value="GBG87184"/>
    <property type="gene ID" value="CBR_g44919"/>
</dbReference>
<evidence type="ECO:0000256" key="4">
    <source>
        <dbReference type="ARBA" id="ARBA00023157"/>
    </source>
</evidence>
<dbReference type="Gene3D" id="1.10.287.1130">
    <property type="entry name" value="CytochromE C oxidase copper chaperone"/>
    <property type="match status" value="1"/>
</dbReference>
<accession>A0A388LXY2</accession>
<dbReference type="PANTHER" id="PTHR15590">
    <property type="entry name" value="CX9C MOTIF-CONTAINING PROTEIN 4"/>
    <property type="match status" value="1"/>
</dbReference>
<keyword evidence="7" id="KW-1185">Reference proteome</keyword>
<organism evidence="6 7">
    <name type="scientific">Chara braunii</name>
    <name type="common">Braun's stonewort</name>
    <dbReference type="NCBI Taxonomy" id="69332"/>
    <lineage>
        <taxon>Eukaryota</taxon>
        <taxon>Viridiplantae</taxon>
        <taxon>Streptophyta</taxon>
        <taxon>Charophyceae</taxon>
        <taxon>Charales</taxon>
        <taxon>Characeae</taxon>
        <taxon>Chara</taxon>
    </lineage>
</organism>
<reference evidence="6 7" key="1">
    <citation type="journal article" date="2018" name="Cell">
        <title>The Chara Genome: Secondary Complexity and Implications for Plant Terrestrialization.</title>
        <authorList>
            <person name="Nishiyama T."/>
            <person name="Sakayama H."/>
            <person name="Vries J.D."/>
            <person name="Buschmann H."/>
            <person name="Saint-Marcoux D."/>
            <person name="Ullrich K.K."/>
            <person name="Haas F.B."/>
            <person name="Vanderstraeten L."/>
            <person name="Becker D."/>
            <person name="Lang D."/>
            <person name="Vosolsobe S."/>
            <person name="Rombauts S."/>
            <person name="Wilhelmsson P.K.I."/>
            <person name="Janitza P."/>
            <person name="Kern R."/>
            <person name="Heyl A."/>
            <person name="Rumpler F."/>
            <person name="Villalobos L.I.A.C."/>
            <person name="Clay J.M."/>
            <person name="Skokan R."/>
            <person name="Toyoda A."/>
            <person name="Suzuki Y."/>
            <person name="Kagoshima H."/>
            <person name="Schijlen E."/>
            <person name="Tajeshwar N."/>
            <person name="Catarino B."/>
            <person name="Hetherington A.J."/>
            <person name="Saltykova A."/>
            <person name="Bonnot C."/>
            <person name="Breuninger H."/>
            <person name="Symeonidi A."/>
            <person name="Radhakrishnan G.V."/>
            <person name="Van Nieuwerburgh F."/>
            <person name="Deforce D."/>
            <person name="Chang C."/>
            <person name="Karol K.G."/>
            <person name="Hedrich R."/>
            <person name="Ulvskov P."/>
            <person name="Glockner G."/>
            <person name="Delwiche C.F."/>
            <person name="Petrasek J."/>
            <person name="Van de Peer Y."/>
            <person name="Friml J."/>
            <person name="Beilby M."/>
            <person name="Dolan L."/>
            <person name="Kohara Y."/>
            <person name="Sugano S."/>
            <person name="Fujiyama A."/>
            <person name="Delaux P.-M."/>
            <person name="Quint M."/>
            <person name="TheiBen G."/>
            <person name="Hagemann M."/>
            <person name="Harholt J."/>
            <person name="Dunand C."/>
            <person name="Zachgo S."/>
            <person name="Langdale J."/>
            <person name="Maumus F."/>
            <person name="Straeten D.V.D."/>
            <person name="Gould S.B."/>
            <person name="Rensing S.A."/>
        </authorList>
    </citation>
    <scope>NUCLEOTIDE SEQUENCE [LARGE SCALE GENOMIC DNA]</scope>
    <source>
        <strain evidence="6 7">S276</strain>
    </source>
</reference>
<dbReference type="SUPFAM" id="SSF47072">
    <property type="entry name" value="Cysteine alpha-hairpin motif"/>
    <property type="match status" value="1"/>
</dbReference>
<dbReference type="InterPro" id="IPR009069">
    <property type="entry name" value="Cys_alpha_HP_mot_SF"/>
</dbReference>
<evidence type="ECO:0000313" key="6">
    <source>
        <dbReference type="EMBL" id="GBG87184.1"/>
    </source>
</evidence>
<gene>
    <name evidence="6" type="ORF">CBR_g44919</name>
</gene>
<name>A0A388LXY2_CHABU</name>
<evidence type="ECO:0000256" key="5">
    <source>
        <dbReference type="SAM" id="MobiDB-lite"/>
    </source>
</evidence>
<dbReference type="PANTHER" id="PTHR15590:SF0">
    <property type="entry name" value="CX9C MOTIF-CONTAINING PROTEIN 4"/>
    <property type="match status" value="1"/>
</dbReference>
<evidence type="ECO:0000256" key="1">
    <source>
        <dbReference type="ARBA" id="ARBA00004173"/>
    </source>
</evidence>
<evidence type="ECO:0000313" key="7">
    <source>
        <dbReference type="Proteomes" id="UP000265515"/>
    </source>
</evidence>
<feature type="compositionally biased region" description="Low complexity" evidence="5">
    <location>
        <begin position="79"/>
        <end position="90"/>
    </location>
</feature>
<dbReference type="AlphaFoldDB" id="A0A388LXY2"/>
<keyword evidence="3" id="KW-0496">Mitochondrion</keyword>